<accession>A0A9P6EL92</accession>
<dbReference type="EMBL" id="MU157836">
    <property type="protein sequence ID" value="KAF9531180.1"/>
    <property type="molecule type" value="Genomic_DNA"/>
</dbReference>
<evidence type="ECO:0000256" key="1">
    <source>
        <dbReference type="SAM" id="SignalP"/>
    </source>
</evidence>
<feature type="chain" id="PRO_5040345722" description="Secreted protein" evidence="1">
    <location>
        <begin position="19"/>
        <end position="78"/>
    </location>
</feature>
<dbReference type="Proteomes" id="UP000807306">
    <property type="component" value="Unassembled WGS sequence"/>
</dbReference>
<evidence type="ECO:0008006" key="4">
    <source>
        <dbReference type="Google" id="ProtNLM"/>
    </source>
</evidence>
<dbReference type="AlphaFoldDB" id="A0A9P6EL92"/>
<keyword evidence="1" id="KW-0732">Signal</keyword>
<gene>
    <name evidence="2" type="ORF">CPB83DRAFT_849506</name>
</gene>
<evidence type="ECO:0000313" key="2">
    <source>
        <dbReference type="EMBL" id="KAF9531180.1"/>
    </source>
</evidence>
<protein>
    <recommendedName>
        <fullName evidence="4">Secreted protein</fullName>
    </recommendedName>
</protein>
<sequence length="78" mass="8804">MRRVVVCSFFLLKCGVLGLSVKKEINGMPCMLLNMKPFLIFIIQVRLSTTNSPPNVDGADIATNRVRKVHFLEDRLVV</sequence>
<name>A0A9P6EL92_9AGAR</name>
<feature type="signal peptide" evidence="1">
    <location>
        <begin position="1"/>
        <end position="18"/>
    </location>
</feature>
<evidence type="ECO:0000313" key="3">
    <source>
        <dbReference type="Proteomes" id="UP000807306"/>
    </source>
</evidence>
<reference evidence="2" key="1">
    <citation type="submission" date="2020-11" db="EMBL/GenBank/DDBJ databases">
        <authorList>
            <consortium name="DOE Joint Genome Institute"/>
            <person name="Ahrendt S."/>
            <person name="Riley R."/>
            <person name="Andreopoulos W."/>
            <person name="Labutti K."/>
            <person name="Pangilinan J."/>
            <person name="Ruiz-Duenas F.J."/>
            <person name="Barrasa J.M."/>
            <person name="Sanchez-Garcia M."/>
            <person name="Camarero S."/>
            <person name="Miyauchi S."/>
            <person name="Serrano A."/>
            <person name="Linde D."/>
            <person name="Babiker R."/>
            <person name="Drula E."/>
            <person name="Ayuso-Fernandez I."/>
            <person name="Pacheco R."/>
            <person name="Padilla G."/>
            <person name="Ferreira P."/>
            <person name="Barriuso J."/>
            <person name="Kellner H."/>
            <person name="Castanera R."/>
            <person name="Alfaro M."/>
            <person name="Ramirez L."/>
            <person name="Pisabarro A.G."/>
            <person name="Kuo A."/>
            <person name="Tritt A."/>
            <person name="Lipzen A."/>
            <person name="He G."/>
            <person name="Yan M."/>
            <person name="Ng V."/>
            <person name="Cullen D."/>
            <person name="Martin F."/>
            <person name="Rosso M.-N."/>
            <person name="Henrissat B."/>
            <person name="Hibbett D."/>
            <person name="Martinez A.T."/>
            <person name="Grigoriev I.V."/>
        </authorList>
    </citation>
    <scope>NUCLEOTIDE SEQUENCE</scope>
    <source>
        <strain evidence="2">CBS 506.95</strain>
    </source>
</reference>
<organism evidence="2 3">
    <name type="scientific">Crepidotus variabilis</name>
    <dbReference type="NCBI Taxonomy" id="179855"/>
    <lineage>
        <taxon>Eukaryota</taxon>
        <taxon>Fungi</taxon>
        <taxon>Dikarya</taxon>
        <taxon>Basidiomycota</taxon>
        <taxon>Agaricomycotina</taxon>
        <taxon>Agaricomycetes</taxon>
        <taxon>Agaricomycetidae</taxon>
        <taxon>Agaricales</taxon>
        <taxon>Agaricineae</taxon>
        <taxon>Crepidotaceae</taxon>
        <taxon>Crepidotus</taxon>
    </lineage>
</organism>
<comment type="caution">
    <text evidence="2">The sequence shown here is derived from an EMBL/GenBank/DDBJ whole genome shotgun (WGS) entry which is preliminary data.</text>
</comment>
<proteinExistence type="predicted"/>
<keyword evidence="3" id="KW-1185">Reference proteome</keyword>